<dbReference type="SUPFAM" id="SSF51230">
    <property type="entry name" value="Single hybrid motif"/>
    <property type="match status" value="1"/>
</dbReference>
<dbReference type="PANTHER" id="PTHR13651:SF0">
    <property type="entry name" value="PROTEIN ABITRAM"/>
    <property type="match status" value="1"/>
</dbReference>
<name>N6T5K1_DENPD</name>
<dbReference type="InterPro" id="IPR039169">
    <property type="entry name" value="Abitram"/>
</dbReference>
<sequence length="211" mass="24100">MNFDLPKNIAESIEALSVPILESISKEEIEGFKPYYERYYENKYCTIFNTDTENNDIFVRFHTNRLILVSIAAGHDIFRHKKTIESIDFNVNGTNMLDISISGKKKAGAKKLKKNSVLCFIKCKDDDKQYPVYSCIPSSLIEVNHLVLDKPQLLISSYKELGFIGVLYPQRSGPKASSIDKMFADLKLHSESEYQQYLGSRREATEAEIVP</sequence>
<reference evidence="1 3" key="1">
    <citation type="journal article" date="2013" name="Genome Biol.">
        <title>Draft genome of the mountain pine beetle, Dendroctonus ponderosae Hopkins, a major forest pest.</title>
        <authorList>
            <person name="Keeling C.I."/>
            <person name="Yuen M.M."/>
            <person name="Liao N.Y."/>
            <person name="Docking T.R."/>
            <person name="Chan S.K."/>
            <person name="Taylor G.A."/>
            <person name="Palmquist D.L."/>
            <person name="Jackman S.D."/>
            <person name="Nguyen A."/>
            <person name="Li M."/>
            <person name="Henderson H."/>
            <person name="Janes J.K."/>
            <person name="Zhao Y."/>
            <person name="Pandoh P."/>
            <person name="Moore R."/>
            <person name="Sperling F.A."/>
            <person name="Huber D.P."/>
            <person name="Birol I."/>
            <person name="Jones S.J."/>
            <person name="Bohlmann J."/>
        </authorList>
    </citation>
    <scope>NUCLEOTIDE SEQUENCE</scope>
</reference>
<dbReference type="GO" id="GO:0048813">
    <property type="term" value="P:dendrite morphogenesis"/>
    <property type="evidence" value="ECO:0007669"/>
    <property type="project" value="TreeGrafter"/>
</dbReference>
<evidence type="ECO:0008006" key="4">
    <source>
        <dbReference type="Google" id="ProtNLM"/>
    </source>
</evidence>
<evidence type="ECO:0000313" key="3">
    <source>
        <dbReference type="Proteomes" id="UP000019118"/>
    </source>
</evidence>
<dbReference type="GO" id="GO:0030027">
    <property type="term" value="C:lamellipodium"/>
    <property type="evidence" value="ECO:0007669"/>
    <property type="project" value="TreeGrafter"/>
</dbReference>
<dbReference type="GO" id="GO:0030833">
    <property type="term" value="P:regulation of actin filament polymerization"/>
    <property type="evidence" value="ECO:0007669"/>
    <property type="project" value="TreeGrafter"/>
</dbReference>
<dbReference type="OrthoDB" id="48130at2759"/>
<feature type="non-terminal residue" evidence="1">
    <location>
        <position position="1"/>
    </location>
</feature>
<dbReference type="EnsemblMetazoa" id="XM_019911730.1">
    <property type="protein sequence ID" value="XP_019767289.1"/>
    <property type="gene ID" value="LOC109542486"/>
</dbReference>
<proteinExistence type="predicted"/>
<evidence type="ECO:0000313" key="2">
    <source>
        <dbReference type="EnsemblMetazoa" id="XP_019767289.1"/>
    </source>
</evidence>
<dbReference type="GO" id="GO:0032433">
    <property type="term" value="C:filopodium tip"/>
    <property type="evidence" value="ECO:0007669"/>
    <property type="project" value="TreeGrafter"/>
</dbReference>
<dbReference type="AlphaFoldDB" id="N6T5K1"/>
<accession>N6T5K1</accession>
<dbReference type="GO" id="GO:0030425">
    <property type="term" value="C:dendrite"/>
    <property type="evidence" value="ECO:0007669"/>
    <property type="project" value="TreeGrafter"/>
</dbReference>
<dbReference type="GO" id="GO:0003785">
    <property type="term" value="F:actin monomer binding"/>
    <property type="evidence" value="ECO:0007669"/>
    <property type="project" value="TreeGrafter"/>
</dbReference>
<organism evidence="1">
    <name type="scientific">Dendroctonus ponderosae</name>
    <name type="common">Mountain pine beetle</name>
    <dbReference type="NCBI Taxonomy" id="77166"/>
    <lineage>
        <taxon>Eukaryota</taxon>
        <taxon>Metazoa</taxon>
        <taxon>Ecdysozoa</taxon>
        <taxon>Arthropoda</taxon>
        <taxon>Hexapoda</taxon>
        <taxon>Insecta</taxon>
        <taxon>Pterygota</taxon>
        <taxon>Neoptera</taxon>
        <taxon>Endopterygota</taxon>
        <taxon>Coleoptera</taxon>
        <taxon>Polyphaga</taxon>
        <taxon>Cucujiformia</taxon>
        <taxon>Curculionidae</taxon>
        <taxon>Scolytinae</taxon>
        <taxon>Dendroctonus</taxon>
    </lineage>
</organism>
<dbReference type="KEGG" id="dpa:109542486"/>
<dbReference type="Proteomes" id="UP000019118">
    <property type="component" value="Unassembled WGS sequence"/>
</dbReference>
<protein>
    <recommendedName>
        <fullName evidence="4">Protein Abitram</fullName>
    </recommendedName>
</protein>
<dbReference type="HOGENOM" id="CLU_107323_1_0_1"/>
<reference evidence="2" key="2">
    <citation type="submission" date="2024-08" db="UniProtKB">
        <authorList>
            <consortium name="EnsemblMetazoa"/>
        </authorList>
    </citation>
    <scope>IDENTIFICATION</scope>
</reference>
<keyword evidence="3" id="KW-1185">Reference proteome</keyword>
<dbReference type="PANTHER" id="PTHR13651">
    <property type="entry name" value="PROTEIN ABITRAM"/>
    <property type="match status" value="1"/>
</dbReference>
<gene>
    <name evidence="2" type="primary">109542486</name>
    <name evidence="1" type="ORF">YQE_10424</name>
</gene>
<dbReference type="GO" id="GO:0051015">
    <property type="term" value="F:actin filament binding"/>
    <property type="evidence" value="ECO:0007669"/>
    <property type="project" value="TreeGrafter"/>
</dbReference>
<evidence type="ECO:0000313" key="1">
    <source>
        <dbReference type="EMBL" id="ENN72953.1"/>
    </source>
</evidence>
<dbReference type="InterPro" id="IPR011053">
    <property type="entry name" value="Single_hybrid_motif"/>
</dbReference>
<dbReference type="EMBL" id="KB741201">
    <property type="protein sequence ID" value="ENN72953.1"/>
    <property type="molecule type" value="Genomic_DNA"/>
</dbReference>
<dbReference type="GO" id="GO:0051489">
    <property type="term" value="P:regulation of filopodium assembly"/>
    <property type="evidence" value="ECO:0007669"/>
    <property type="project" value="TreeGrafter"/>
</dbReference>
<dbReference type="GO" id="GO:0005634">
    <property type="term" value="C:nucleus"/>
    <property type="evidence" value="ECO:0007669"/>
    <property type="project" value="TreeGrafter"/>
</dbReference>
<dbReference type="OMA" id="GKACEDH"/>